<name>A0A6H0V5I2_9BACT</name>
<dbReference type="Pfam" id="PF01936">
    <property type="entry name" value="NYN"/>
    <property type="match status" value="1"/>
</dbReference>
<sequence length="422" mass="48499">MTLNKKRIALFIDFDNFNERDNVQKLIEELKIEYDLLYSAAYFSKYPTENQIDLFINSNIHPVFVTTKITGKNSTDINLTVDMMKLVNNNHIDGFCIASSDNDFSYLAQTLKGYGKHIIGSGDERLKPWYMNIFDNFVNISKLSNPIQTKENSEEFTELIKMVNKLIDQRKNKDGFADFSQVIQNLKVEMRDFSPKNYGAPNGRVQLFFESEDLKKYFELVQEKSAYYIRSIKNIQTKNTLALSQNISSPVDSLLESSLKVLGNLGKLHKNENKIAFSVFYGELVKEFPQYGATKLKKQFAQYGKSVQKIFVNLFSNNLVFTKGPSNTLEVGLIKSDLEISKTKDKPKWLVKLLSIFDKSPKDSNGYVLLSEIGTELSRQKINLANFGLTQKFQSKYIQKEPLNQYFEIKKSGSTTFVKVRN</sequence>
<dbReference type="InterPro" id="IPR025605">
    <property type="entry name" value="OST-HTH/LOTUS_dom"/>
</dbReference>
<dbReference type="PANTHER" id="PTHR35811:SF1">
    <property type="entry name" value="HTH OST-TYPE DOMAIN-CONTAINING PROTEIN"/>
    <property type="match status" value="1"/>
</dbReference>
<dbReference type="GO" id="GO:0004540">
    <property type="term" value="F:RNA nuclease activity"/>
    <property type="evidence" value="ECO:0007669"/>
    <property type="project" value="InterPro"/>
</dbReference>
<evidence type="ECO:0000313" key="3">
    <source>
        <dbReference type="EMBL" id="QIW62287.1"/>
    </source>
</evidence>
<evidence type="ECO:0000259" key="2">
    <source>
        <dbReference type="Pfam" id="PF12872"/>
    </source>
</evidence>
<dbReference type="RefSeq" id="WP_167845261.1">
    <property type="nucleotide sequence ID" value="NZ_CP047225.1"/>
</dbReference>
<dbReference type="PANTHER" id="PTHR35811">
    <property type="entry name" value="SLR1870 PROTEIN"/>
    <property type="match status" value="1"/>
</dbReference>
<dbReference type="InterPro" id="IPR041966">
    <property type="entry name" value="LOTUS-like"/>
</dbReference>
<dbReference type="EMBL" id="CP047225">
    <property type="protein sequence ID" value="QIW62287.1"/>
    <property type="molecule type" value="Genomic_DNA"/>
</dbReference>
<evidence type="ECO:0000259" key="1">
    <source>
        <dbReference type="Pfam" id="PF01936"/>
    </source>
</evidence>
<proteinExistence type="predicted"/>
<evidence type="ECO:0000313" key="4">
    <source>
        <dbReference type="Proteomes" id="UP000503310"/>
    </source>
</evidence>
<organism evidence="3 4">
    <name type="scientific">Mycoplasmopsis gallinacea</name>
    <dbReference type="NCBI Taxonomy" id="29556"/>
    <lineage>
        <taxon>Bacteria</taxon>
        <taxon>Bacillati</taxon>
        <taxon>Mycoplasmatota</taxon>
        <taxon>Mycoplasmoidales</taxon>
        <taxon>Metamycoplasmataceae</taxon>
        <taxon>Mycoplasmopsis</taxon>
    </lineage>
</organism>
<dbReference type="Pfam" id="PF12872">
    <property type="entry name" value="OST-HTH"/>
    <property type="match status" value="1"/>
</dbReference>
<feature type="domain" description="NYN" evidence="1">
    <location>
        <begin position="7"/>
        <end position="136"/>
    </location>
</feature>
<dbReference type="AlphaFoldDB" id="A0A6H0V5I2"/>
<gene>
    <name evidence="3" type="ORF">GOQ20_02500</name>
</gene>
<accession>A0A6H0V5I2</accession>
<dbReference type="Proteomes" id="UP000503310">
    <property type="component" value="Chromosome"/>
</dbReference>
<dbReference type="CDD" id="cd11297">
    <property type="entry name" value="PIN_LabA-like_N_1"/>
    <property type="match status" value="1"/>
</dbReference>
<protein>
    <submittedName>
        <fullName evidence="3">NYN domain-containing protein</fullName>
    </submittedName>
</protein>
<reference evidence="3 4" key="1">
    <citation type="submission" date="2019-12" db="EMBL/GenBank/DDBJ databases">
        <title>Sequencing and analysis of the whole genome of Mycoplasma gallinaceum strain Peacock20181011.</title>
        <authorList>
            <person name="Liu X."/>
            <person name="Qin Z."/>
            <person name="Xu H."/>
        </authorList>
    </citation>
    <scope>NUCLEOTIDE SEQUENCE [LARGE SCALE GENOMIC DNA]</scope>
    <source>
        <strain evidence="3 4">Peacock20181011</strain>
    </source>
</reference>
<feature type="domain" description="HTH OST-type" evidence="2">
    <location>
        <begin position="157"/>
        <end position="199"/>
    </location>
</feature>
<dbReference type="Gene3D" id="3.40.50.1010">
    <property type="entry name" value="5'-nuclease"/>
    <property type="match status" value="1"/>
</dbReference>
<dbReference type="Gene3D" id="3.30.420.610">
    <property type="entry name" value="LOTUS domain-like"/>
    <property type="match status" value="1"/>
</dbReference>
<dbReference type="InterPro" id="IPR021139">
    <property type="entry name" value="NYN"/>
</dbReference>